<name>A0A518H9T6_9BACT</name>
<dbReference type="CDD" id="cd00009">
    <property type="entry name" value="AAA"/>
    <property type="match status" value="1"/>
</dbReference>
<comment type="similarity">
    <text evidence="3">Belongs to the MoxR family.</text>
</comment>
<dbReference type="FunFam" id="3.40.50.300:FF:000640">
    <property type="entry name" value="MoxR family ATPase"/>
    <property type="match status" value="1"/>
</dbReference>
<evidence type="ECO:0000313" key="8">
    <source>
        <dbReference type="Proteomes" id="UP000317835"/>
    </source>
</evidence>
<dbReference type="GO" id="GO:0004386">
    <property type="term" value="F:helicase activity"/>
    <property type="evidence" value="ECO:0007669"/>
    <property type="project" value="UniProtKB-KW"/>
</dbReference>
<dbReference type="AlphaFoldDB" id="A0A518H9T6"/>
<dbReference type="RefSeq" id="WP_145275413.1">
    <property type="nucleotide sequence ID" value="NZ_CP036426.1"/>
</dbReference>
<keyword evidence="1" id="KW-0547">Nucleotide-binding</keyword>
<organism evidence="7 8">
    <name type="scientific">Tautonia plasticadhaerens</name>
    <dbReference type="NCBI Taxonomy" id="2527974"/>
    <lineage>
        <taxon>Bacteria</taxon>
        <taxon>Pseudomonadati</taxon>
        <taxon>Planctomycetota</taxon>
        <taxon>Planctomycetia</taxon>
        <taxon>Isosphaerales</taxon>
        <taxon>Isosphaeraceae</taxon>
        <taxon>Tautonia</taxon>
    </lineage>
</organism>
<evidence type="ECO:0000256" key="3">
    <source>
        <dbReference type="ARBA" id="ARBA00061607"/>
    </source>
</evidence>
<gene>
    <name evidence="7" type="ORF">ElP_54460</name>
</gene>
<dbReference type="GO" id="GO:0005524">
    <property type="term" value="F:ATP binding"/>
    <property type="evidence" value="ECO:0007669"/>
    <property type="project" value="UniProtKB-KW"/>
</dbReference>
<keyword evidence="2" id="KW-0067">ATP-binding</keyword>
<keyword evidence="7" id="KW-0378">Hydrolase</keyword>
<sequence>MTSADPNAAPAPDPRSSVPPGTAEFIRRIRERVGTVVVGQDVVVERTLVALFTGGHLLLQGVPGLAKTLLVSVLAKTIDLDFRRIQFTVDLLPSDIVGSEILDQRTNEFRTHRGPIFTNLLLADEINRAAPKVQSALLEAMQERKVTIGNDTYTLPAPFLVIATQNPVEQSGTFELPEAQLDRFMLCHRLQYPSKAEEKEVLRRNAALGIRREDKGAIARTEFDVLEKEPVGSVEDLVQAMEAVQLVHVSETFTDHVVEVVDRTRNHPDLELGCSPRAGIALIKGARARALIHGRNFVIPEDLFALAEDVILHRMRLNYEALADGRTGPEVLREILEPFGAASRNGRAPARVS</sequence>
<dbReference type="Proteomes" id="UP000317835">
    <property type="component" value="Chromosome"/>
</dbReference>
<dbReference type="SUPFAM" id="SSF52540">
    <property type="entry name" value="P-loop containing nucleoside triphosphate hydrolases"/>
    <property type="match status" value="1"/>
</dbReference>
<feature type="region of interest" description="Disordered" evidence="4">
    <location>
        <begin position="1"/>
        <end position="21"/>
    </location>
</feature>
<dbReference type="PIRSF" id="PIRSF002849">
    <property type="entry name" value="AAA_ATPase_chaperone_MoxR_prd"/>
    <property type="match status" value="1"/>
</dbReference>
<feature type="domain" description="ChlI/MoxR AAA lid" evidence="6">
    <location>
        <begin position="263"/>
        <end position="335"/>
    </location>
</feature>
<keyword evidence="8" id="KW-1185">Reference proteome</keyword>
<dbReference type="Pfam" id="PF07726">
    <property type="entry name" value="AAA_3"/>
    <property type="match status" value="1"/>
</dbReference>
<evidence type="ECO:0000256" key="2">
    <source>
        <dbReference type="ARBA" id="ARBA00022840"/>
    </source>
</evidence>
<dbReference type="EMBL" id="CP036426">
    <property type="protein sequence ID" value="QDV37506.1"/>
    <property type="molecule type" value="Genomic_DNA"/>
</dbReference>
<evidence type="ECO:0000256" key="4">
    <source>
        <dbReference type="SAM" id="MobiDB-lite"/>
    </source>
</evidence>
<dbReference type="KEGG" id="tpla:ElP_54460"/>
<feature type="compositionally biased region" description="Low complexity" evidence="4">
    <location>
        <begin position="1"/>
        <end position="10"/>
    </location>
</feature>
<dbReference type="PANTHER" id="PTHR42759">
    <property type="entry name" value="MOXR FAMILY PROTEIN"/>
    <property type="match status" value="1"/>
</dbReference>
<keyword evidence="7" id="KW-0347">Helicase</keyword>
<evidence type="ECO:0000259" key="5">
    <source>
        <dbReference type="Pfam" id="PF07726"/>
    </source>
</evidence>
<dbReference type="Gene3D" id="1.10.8.80">
    <property type="entry name" value="Magnesium chelatase subunit I, C-Terminal domain"/>
    <property type="match status" value="1"/>
</dbReference>
<proteinExistence type="inferred from homology"/>
<dbReference type="PANTHER" id="PTHR42759:SF1">
    <property type="entry name" value="MAGNESIUM-CHELATASE SUBUNIT CHLD"/>
    <property type="match status" value="1"/>
</dbReference>
<accession>A0A518H9T6</accession>
<reference evidence="7 8" key="1">
    <citation type="submission" date="2019-02" db="EMBL/GenBank/DDBJ databases">
        <title>Deep-cultivation of Planctomycetes and their phenomic and genomic characterization uncovers novel biology.</title>
        <authorList>
            <person name="Wiegand S."/>
            <person name="Jogler M."/>
            <person name="Boedeker C."/>
            <person name="Pinto D."/>
            <person name="Vollmers J."/>
            <person name="Rivas-Marin E."/>
            <person name="Kohn T."/>
            <person name="Peeters S.H."/>
            <person name="Heuer A."/>
            <person name="Rast P."/>
            <person name="Oberbeckmann S."/>
            <person name="Bunk B."/>
            <person name="Jeske O."/>
            <person name="Meyerdierks A."/>
            <person name="Storesund J.E."/>
            <person name="Kallscheuer N."/>
            <person name="Luecker S."/>
            <person name="Lage O.M."/>
            <person name="Pohl T."/>
            <person name="Merkel B.J."/>
            <person name="Hornburger P."/>
            <person name="Mueller R.-W."/>
            <person name="Bruemmer F."/>
            <person name="Labrenz M."/>
            <person name="Spormann A.M."/>
            <person name="Op den Camp H."/>
            <person name="Overmann J."/>
            <person name="Amann R."/>
            <person name="Jetten M.S.M."/>
            <person name="Mascher T."/>
            <person name="Medema M.H."/>
            <person name="Devos D.P."/>
            <person name="Kaster A.-K."/>
            <person name="Ovreas L."/>
            <person name="Rohde M."/>
            <person name="Galperin M.Y."/>
            <person name="Jogler C."/>
        </authorList>
    </citation>
    <scope>NUCLEOTIDE SEQUENCE [LARGE SCALE GENOMIC DNA]</scope>
    <source>
        <strain evidence="7 8">ElP</strain>
    </source>
</reference>
<dbReference type="Pfam" id="PF17863">
    <property type="entry name" value="AAA_lid_2"/>
    <property type="match status" value="1"/>
</dbReference>
<evidence type="ECO:0000313" key="7">
    <source>
        <dbReference type="EMBL" id="QDV37506.1"/>
    </source>
</evidence>
<dbReference type="InterPro" id="IPR050764">
    <property type="entry name" value="CbbQ/NirQ/NorQ/GpvN"/>
</dbReference>
<dbReference type="InterPro" id="IPR011703">
    <property type="entry name" value="ATPase_AAA-3"/>
</dbReference>
<dbReference type="Gene3D" id="3.40.50.300">
    <property type="entry name" value="P-loop containing nucleotide triphosphate hydrolases"/>
    <property type="match status" value="1"/>
</dbReference>
<evidence type="ECO:0000259" key="6">
    <source>
        <dbReference type="Pfam" id="PF17863"/>
    </source>
</evidence>
<dbReference type="InterPro" id="IPR041628">
    <property type="entry name" value="ChlI/MoxR_AAA_lid"/>
</dbReference>
<feature type="domain" description="ATPase AAA-3" evidence="5">
    <location>
        <begin position="56"/>
        <end position="186"/>
    </location>
</feature>
<protein>
    <submittedName>
        <fullName evidence="7">Holliday junction DNA helicase RuvB</fullName>
    </submittedName>
</protein>
<dbReference type="OrthoDB" id="9773454at2"/>
<evidence type="ECO:0000256" key="1">
    <source>
        <dbReference type="ARBA" id="ARBA00022741"/>
    </source>
</evidence>
<dbReference type="GO" id="GO:0016887">
    <property type="term" value="F:ATP hydrolysis activity"/>
    <property type="evidence" value="ECO:0007669"/>
    <property type="project" value="InterPro"/>
</dbReference>
<dbReference type="InterPro" id="IPR027417">
    <property type="entry name" value="P-loop_NTPase"/>
</dbReference>